<dbReference type="WBParaSite" id="jg11610">
    <property type="protein sequence ID" value="jg11610"/>
    <property type="gene ID" value="jg11610"/>
</dbReference>
<name>A0A915CR54_9BILA</name>
<reference evidence="3" key="1">
    <citation type="submission" date="2022-11" db="UniProtKB">
        <authorList>
            <consortium name="WormBaseParasite"/>
        </authorList>
    </citation>
    <scope>IDENTIFICATION</scope>
</reference>
<keyword evidence="1" id="KW-0732">Signal</keyword>
<evidence type="ECO:0000256" key="1">
    <source>
        <dbReference type="SAM" id="SignalP"/>
    </source>
</evidence>
<proteinExistence type="predicted"/>
<keyword evidence="2" id="KW-1185">Reference proteome</keyword>
<organism evidence="2 3">
    <name type="scientific">Ditylenchus dipsaci</name>
    <dbReference type="NCBI Taxonomy" id="166011"/>
    <lineage>
        <taxon>Eukaryota</taxon>
        <taxon>Metazoa</taxon>
        <taxon>Ecdysozoa</taxon>
        <taxon>Nematoda</taxon>
        <taxon>Chromadorea</taxon>
        <taxon>Rhabditida</taxon>
        <taxon>Tylenchina</taxon>
        <taxon>Tylenchomorpha</taxon>
        <taxon>Sphaerularioidea</taxon>
        <taxon>Anguinidae</taxon>
        <taxon>Anguininae</taxon>
        <taxon>Ditylenchus</taxon>
    </lineage>
</organism>
<accession>A0A915CR54</accession>
<dbReference type="Proteomes" id="UP000887574">
    <property type="component" value="Unplaced"/>
</dbReference>
<dbReference type="AlphaFoldDB" id="A0A915CR54"/>
<feature type="signal peptide" evidence="1">
    <location>
        <begin position="1"/>
        <end position="24"/>
    </location>
</feature>
<feature type="chain" id="PRO_5037502197" evidence="1">
    <location>
        <begin position="25"/>
        <end position="70"/>
    </location>
</feature>
<evidence type="ECO:0000313" key="3">
    <source>
        <dbReference type="WBParaSite" id="jg11610"/>
    </source>
</evidence>
<sequence>MECSIEQKAWTIICIVLFIQLANAFVEQVFSLCKSLWKDARNSLKVEMLKAPLQVRVNFDINCAGVSNRL</sequence>
<evidence type="ECO:0000313" key="2">
    <source>
        <dbReference type="Proteomes" id="UP000887574"/>
    </source>
</evidence>
<protein>
    <submittedName>
        <fullName evidence="3">Uncharacterized protein</fullName>
    </submittedName>
</protein>